<dbReference type="Proteomes" id="UP000014978">
    <property type="component" value="Unassembled WGS sequence"/>
</dbReference>
<protein>
    <submittedName>
        <fullName evidence="4">Type III restriction endonuclease</fullName>
    </submittedName>
</protein>
<dbReference type="InParanoid" id="S7XKV0"/>
<proteinExistence type="predicted"/>
<dbReference type="GO" id="GO:0005524">
    <property type="term" value="F:ATP binding"/>
    <property type="evidence" value="ECO:0007669"/>
    <property type="project" value="InterPro"/>
</dbReference>
<evidence type="ECO:0000256" key="1">
    <source>
        <dbReference type="ARBA" id="ARBA00048432"/>
    </source>
</evidence>
<dbReference type="SUPFAM" id="SSF52540">
    <property type="entry name" value="P-loop containing nucleoside triphosphate hydrolases"/>
    <property type="match status" value="1"/>
</dbReference>
<comment type="catalytic activity">
    <reaction evidence="1">
        <text>ATP + H2O = ADP + phosphate + H(+)</text>
        <dbReference type="Rhea" id="RHEA:13065"/>
        <dbReference type="ChEBI" id="CHEBI:15377"/>
        <dbReference type="ChEBI" id="CHEBI:15378"/>
        <dbReference type="ChEBI" id="CHEBI:30616"/>
        <dbReference type="ChEBI" id="CHEBI:43474"/>
        <dbReference type="ChEBI" id="CHEBI:456216"/>
        <dbReference type="EC" id="3.6.4.12"/>
    </reaction>
    <physiologicalReaction direction="left-to-right" evidence="1">
        <dbReference type="Rhea" id="RHEA:13066"/>
    </physiologicalReaction>
</comment>
<keyword evidence="4" id="KW-0540">Nuclease</keyword>
<dbReference type="GO" id="GO:0000184">
    <property type="term" value="P:nuclear-transcribed mRNA catabolic process, nonsense-mediated decay"/>
    <property type="evidence" value="ECO:0007669"/>
    <property type="project" value="InterPro"/>
</dbReference>
<dbReference type="FunCoup" id="S7XKV0">
    <property type="interactions" value="333"/>
</dbReference>
<evidence type="ECO:0000313" key="5">
    <source>
        <dbReference type="Proteomes" id="UP000014978"/>
    </source>
</evidence>
<dbReference type="GO" id="GO:0003678">
    <property type="term" value="F:DNA helicase activity"/>
    <property type="evidence" value="ECO:0007669"/>
    <property type="project" value="UniProtKB-EC"/>
</dbReference>
<accession>S7XKV0</accession>
<keyword evidence="4" id="KW-0255">Endonuclease</keyword>
<dbReference type="GO" id="GO:0005737">
    <property type="term" value="C:cytoplasm"/>
    <property type="evidence" value="ECO:0007669"/>
    <property type="project" value="InterPro"/>
</dbReference>
<dbReference type="GO" id="GO:0006369">
    <property type="term" value="P:termination of RNA polymerase II transcription"/>
    <property type="evidence" value="ECO:0007669"/>
    <property type="project" value="TreeGrafter"/>
</dbReference>
<dbReference type="GO" id="GO:0016604">
    <property type="term" value="C:nuclear body"/>
    <property type="evidence" value="ECO:0007669"/>
    <property type="project" value="TreeGrafter"/>
</dbReference>
<dbReference type="CDD" id="cd18808">
    <property type="entry name" value="SF1_C_Upf1"/>
    <property type="match status" value="1"/>
</dbReference>
<dbReference type="GO" id="GO:0008270">
    <property type="term" value="F:zinc ion binding"/>
    <property type="evidence" value="ECO:0007669"/>
    <property type="project" value="InterPro"/>
</dbReference>
<dbReference type="GO" id="GO:0001147">
    <property type="term" value="F:transcription termination site sequence-specific DNA binding"/>
    <property type="evidence" value="ECO:0007669"/>
    <property type="project" value="TreeGrafter"/>
</dbReference>
<dbReference type="AlphaFoldDB" id="S7XKV0"/>
<dbReference type="STRING" id="1358809.S7XKV0"/>
<organism evidence="4 5">
    <name type="scientific">Spraguea lophii (strain 42_110)</name>
    <name type="common">Microsporidian parasite</name>
    <dbReference type="NCBI Taxonomy" id="1358809"/>
    <lineage>
        <taxon>Eukaryota</taxon>
        <taxon>Fungi</taxon>
        <taxon>Fungi incertae sedis</taxon>
        <taxon>Microsporidia</taxon>
        <taxon>Spragueidae</taxon>
        <taxon>Spraguea</taxon>
    </lineage>
</organism>
<dbReference type="InterPro" id="IPR027417">
    <property type="entry name" value="P-loop_NTPase"/>
</dbReference>
<keyword evidence="4" id="KW-0378">Hydrolase</keyword>
<dbReference type="GO" id="GO:0003724">
    <property type="term" value="F:RNA helicase activity"/>
    <property type="evidence" value="ECO:0007669"/>
    <property type="project" value="InterPro"/>
</dbReference>
<comment type="caution">
    <text evidence="4">The sequence shown here is derived from an EMBL/GenBank/DDBJ whole genome shotgun (WGS) entry which is preliminary data.</text>
</comment>
<evidence type="ECO:0000259" key="3">
    <source>
        <dbReference type="PROSITE" id="PS51192"/>
    </source>
</evidence>
<dbReference type="Pfam" id="PF09416">
    <property type="entry name" value="UPF1_Zn_bind"/>
    <property type="match status" value="1"/>
</dbReference>
<dbReference type="Pfam" id="PF13087">
    <property type="entry name" value="AAA_12"/>
    <property type="match status" value="1"/>
</dbReference>
<reference evidence="5" key="1">
    <citation type="journal article" date="2013" name="PLoS Genet.">
        <title>The genome of Spraguea lophii and the basis of host-microsporidian interactions.</title>
        <authorList>
            <person name="Campbell S.E."/>
            <person name="Williams T.A."/>
            <person name="Yousuf A."/>
            <person name="Soanes D.M."/>
            <person name="Paszkiewicz K.H."/>
            <person name="Williams B.A.P."/>
        </authorList>
    </citation>
    <scope>NUCLEOTIDE SEQUENCE [LARGE SCALE GENOMIC DNA]</scope>
    <source>
        <strain evidence="5">42_110</strain>
    </source>
</reference>
<dbReference type="Pfam" id="PF13086">
    <property type="entry name" value="AAA_11"/>
    <property type="match status" value="2"/>
</dbReference>
<dbReference type="GO" id="GO:0003723">
    <property type="term" value="F:RNA binding"/>
    <property type="evidence" value="ECO:0007669"/>
    <property type="project" value="InterPro"/>
</dbReference>
<sequence length="889" mass="102562">MYCMKCPSQTNIKCLDCITEGDNTGKYYCNSISCTNTLSASHILSHLIACSHKQIMVNDVKVECVQCKNNNVFALTIQTGNDKRKKKQHSGSVKTESHASINYNENFYLCTSCIKPTKFNTKKSHPIKYIVSNKQLLLFDTLVTRLRYNYGSYCRIYSELIDREMEAEKKKKEDQKICAPSIRFNIKTDNADHKKGKEHNRGNTSISNIIFLKVNLDRYKVNIGDEVEIYKYSGKKKKSICKGIIAGLNLAEEELKIKVQHLDVLYEYYTKNPIDTLVEFNFKSVCYDRMKRSIKRINKNVDSDIQQIIYNGIKQNDIDYKDSYELIYENNTEDSTKQTIIEKADDSSISYKYESDSDSIGSLSENSKDDSENNAAESLSTLTLDNYIKNKIYLKKMNYKLNKSQIEAISLVLRNKISIIQGPPGSGKTLTCANIVYNLYKLILEERFEESLQYSKGQNKSLKKKILIVSPSNVAVDNIVKELIKLNVKVLRVYSKNRENIENENDNISLHKLVEQKLDKEKKNNNHNNEMDRYLFYQKEIIKEYDVICSTCVTAGTKFFKDFNFPYVLIDEAVQAVEPLCIIPISYGVKKLILVGDHKQLGPTILSHEAKNRGYNMSLFERLIKIGVQPHILYTQYRMDPMISEFISNRFYNGCLISDNNYSNTIKEKMIEKSKNNNIKNKSKICISPILTNLISLMPTFFYHTPGIENKLSTTYYNINEIDIILSLVKYLLSLNIQQSDIGIITMYDGQRSAITKIFNNNNLNTIDIFNIDGFQGREKNIIIISLVRAQNEHNEEDNINTDNSKNLGFIGNNRRMNVAMSRGKDMLVLVGDCDRLNKSSSNWKKTLEYYHKHNLIVQGNINNLKKYRSKDLDSEIKFDLKNILKEIQ</sequence>
<dbReference type="InterPro" id="IPR041679">
    <property type="entry name" value="DNA2/NAM7-like_C"/>
</dbReference>
<dbReference type="SMART" id="SM00487">
    <property type="entry name" value="DEXDc"/>
    <property type="match status" value="1"/>
</dbReference>
<dbReference type="GO" id="GO:0004519">
    <property type="term" value="F:endonuclease activity"/>
    <property type="evidence" value="ECO:0007669"/>
    <property type="project" value="UniProtKB-KW"/>
</dbReference>
<dbReference type="PANTHER" id="PTHR10887:SF495">
    <property type="entry name" value="HELICASE SENATAXIN ISOFORM X1-RELATED"/>
    <property type="match status" value="1"/>
</dbReference>
<dbReference type="Gene3D" id="3.40.50.300">
    <property type="entry name" value="P-loop containing nucleotide triphosphate hydrolases"/>
    <property type="match status" value="2"/>
</dbReference>
<dbReference type="OrthoDB" id="6513042at2759"/>
<keyword evidence="5" id="KW-1185">Reference proteome</keyword>
<evidence type="ECO:0000313" key="4">
    <source>
        <dbReference type="EMBL" id="EPR79669.1"/>
    </source>
</evidence>
<dbReference type="InterPro" id="IPR047187">
    <property type="entry name" value="SF1_C_Upf1"/>
</dbReference>
<dbReference type="HOGENOM" id="CLU_001666_4_2_1"/>
<dbReference type="InterPro" id="IPR041677">
    <property type="entry name" value="DNA2/NAM7_AAA_11"/>
</dbReference>
<feature type="region of interest" description="Disordered" evidence="2">
    <location>
        <begin position="355"/>
        <end position="375"/>
    </location>
</feature>
<dbReference type="VEuPathDB" id="MicrosporidiaDB:SLOPH_2009"/>
<dbReference type="InterPro" id="IPR014001">
    <property type="entry name" value="Helicase_ATP-bd"/>
</dbReference>
<dbReference type="PROSITE" id="PS51192">
    <property type="entry name" value="HELICASE_ATP_BIND_1"/>
    <property type="match status" value="1"/>
</dbReference>
<dbReference type="InterPro" id="IPR045055">
    <property type="entry name" value="DNA2/NAM7-like"/>
</dbReference>
<dbReference type="EMBL" id="ATCN01000162">
    <property type="protein sequence ID" value="EPR79669.1"/>
    <property type="molecule type" value="Genomic_DNA"/>
</dbReference>
<evidence type="ECO:0000256" key="2">
    <source>
        <dbReference type="SAM" id="MobiDB-lite"/>
    </source>
</evidence>
<feature type="domain" description="Helicase ATP-binding" evidence="3">
    <location>
        <begin position="409"/>
        <end position="573"/>
    </location>
</feature>
<dbReference type="InterPro" id="IPR018999">
    <property type="entry name" value="UPF1_CH/ZBD"/>
</dbReference>
<dbReference type="PANTHER" id="PTHR10887">
    <property type="entry name" value="DNA2/NAM7 HELICASE FAMILY"/>
    <property type="match status" value="1"/>
</dbReference>
<name>S7XKV0_SPRLO</name>
<gene>
    <name evidence="4" type="ORF">SLOPH_2009</name>
</gene>